<organism evidence="2 3">
    <name type="scientific">Pedobacter frigidisoli</name>
    <dbReference type="NCBI Taxonomy" id="2530455"/>
    <lineage>
        <taxon>Bacteria</taxon>
        <taxon>Pseudomonadati</taxon>
        <taxon>Bacteroidota</taxon>
        <taxon>Sphingobacteriia</taxon>
        <taxon>Sphingobacteriales</taxon>
        <taxon>Sphingobacteriaceae</taxon>
        <taxon>Pedobacter</taxon>
    </lineage>
</organism>
<feature type="transmembrane region" description="Helical" evidence="1">
    <location>
        <begin position="124"/>
        <end position="143"/>
    </location>
</feature>
<dbReference type="EMBL" id="SJSN01000014">
    <property type="protein sequence ID" value="TCD04560.1"/>
    <property type="molecule type" value="Genomic_DNA"/>
</dbReference>
<name>A0A4R0NWL2_9SPHI</name>
<dbReference type="RefSeq" id="WP_131560876.1">
    <property type="nucleotide sequence ID" value="NZ_SJSN01000014.1"/>
</dbReference>
<proteinExistence type="predicted"/>
<comment type="caution">
    <text evidence="2">The sequence shown here is derived from an EMBL/GenBank/DDBJ whole genome shotgun (WGS) entry which is preliminary data.</text>
</comment>
<keyword evidence="3" id="KW-1185">Reference proteome</keyword>
<keyword evidence="1" id="KW-0812">Transmembrane</keyword>
<feature type="transmembrane region" description="Helical" evidence="1">
    <location>
        <begin position="155"/>
        <end position="173"/>
    </location>
</feature>
<keyword evidence="1" id="KW-1133">Transmembrane helix</keyword>
<gene>
    <name evidence="2" type="ORF">EZ449_16535</name>
</gene>
<feature type="transmembrane region" description="Helical" evidence="1">
    <location>
        <begin position="78"/>
        <end position="95"/>
    </location>
</feature>
<reference evidence="2 3" key="1">
    <citation type="submission" date="2019-02" db="EMBL/GenBank/DDBJ databases">
        <title>Pedobacter sp. RP-3-11 sp. nov., isolated from Arctic soil.</title>
        <authorList>
            <person name="Dahal R.H."/>
        </authorList>
    </citation>
    <scope>NUCLEOTIDE SEQUENCE [LARGE SCALE GENOMIC DNA]</scope>
    <source>
        <strain evidence="2 3">RP-3-11</strain>
    </source>
</reference>
<evidence type="ECO:0000313" key="3">
    <source>
        <dbReference type="Proteomes" id="UP000291485"/>
    </source>
</evidence>
<evidence type="ECO:0000313" key="2">
    <source>
        <dbReference type="EMBL" id="TCD04560.1"/>
    </source>
</evidence>
<sequence>MELDELKILWQADDKNLDSRIKLNNTQLMKMNIENATGEFGKIVNISLLGRNMALIYCLISIGMAIFMIGAIEYSVPAILGGMAMLWSFISHLSIEKPDYNDSIVQLQKTICKFRIHLAANAKYDIFIVALWGLSIVPIFIKIVYNLSLYDSHKALTIFCLVGCVALSLMIALSRKAYAEYDRTLKKSEAHLAELIEFETKSLHE</sequence>
<keyword evidence="1" id="KW-0472">Membrane</keyword>
<protein>
    <submittedName>
        <fullName evidence="2">Uncharacterized protein</fullName>
    </submittedName>
</protein>
<accession>A0A4R0NWL2</accession>
<evidence type="ECO:0000256" key="1">
    <source>
        <dbReference type="SAM" id="Phobius"/>
    </source>
</evidence>
<dbReference type="Proteomes" id="UP000291485">
    <property type="component" value="Unassembled WGS sequence"/>
</dbReference>
<dbReference type="OrthoDB" id="798611at2"/>
<dbReference type="AlphaFoldDB" id="A0A4R0NWL2"/>
<feature type="transmembrane region" description="Helical" evidence="1">
    <location>
        <begin position="54"/>
        <end position="72"/>
    </location>
</feature>